<evidence type="ECO:0000313" key="14">
    <source>
        <dbReference type="Proteomes" id="UP000691718"/>
    </source>
</evidence>
<feature type="compositionally biased region" description="Low complexity" evidence="11">
    <location>
        <begin position="590"/>
        <end position="603"/>
    </location>
</feature>
<feature type="compositionally biased region" description="Basic and acidic residues" evidence="11">
    <location>
        <begin position="48"/>
        <end position="65"/>
    </location>
</feature>
<keyword evidence="8" id="KW-0804">Transcription</keyword>
<keyword evidence="2" id="KW-0678">Repressor</keyword>
<dbReference type="InterPro" id="IPR030456">
    <property type="entry name" value="TF_fork_head_CS_2"/>
</dbReference>
<evidence type="ECO:0000256" key="11">
    <source>
        <dbReference type="SAM" id="MobiDB-lite"/>
    </source>
</evidence>
<evidence type="ECO:0000256" key="7">
    <source>
        <dbReference type="ARBA" id="ARBA00023125"/>
    </source>
</evidence>
<feature type="DNA-binding region" description="Fork-head" evidence="10">
    <location>
        <begin position="386"/>
        <end position="459"/>
    </location>
</feature>
<evidence type="ECO:0000259" key="12">
    <source>
        <dbReference type="PROSITE" id="PS50039"/>
    </source>
</evidence>
<keyword evidence="9 10" id="KW-0539">Nucleus</keyword>
<sequence length="637" mass="71454">MCLQRDEDDGDHINDLRPMVQLPVLGPEPALNSSPGGAAKPPLLNSFELDRCLDREESGRWGEAARRRRRSSPPRRASPPRDHEPLSLARASAPTSPTGGSTQSSPAPVSPAGSVGGTAGPRSPLPLVAPDLLAMQLLDQHSQLQALMKQRLFHQHHMQKQHMSSEAAKRQLEQSRLQDQINLNLLSQSHLQPPDTSPSSLQQQLGAQQQQLVQQLQAVQRQYLMHGPLSVPPNAPPGLMLWGSEMEEHPLFGRGVCKWPGCDALADDYQAFLKHLEAAHTLDDRSAAQARVQMQVVAQLELQLRRERDRLAAMMRHLHAARDTHHKLPHGGASEGASPGPVRRRVSDKSGVAIAGGLPYMLERAGLDVQQEIQRNREFYKTADVRPPFTYASLIRQAIIESPDKQLTLNEIYNWFQSTFCYFRRNAATWKNAVRHNLSLHKCFMRVENVKGAVWTVDEVEFYKRRPQRAAHAPPPMHAGFMGAQSPPMMTSPHGYSEALKRNLQGMMEDCNLSYISGEDHMMQTEEYPTSHDDYSRPPMMNGYGSSSSTHEMKAEDLSANDGQDIKPNIYALKNEMQASDYSNKDYTSNKESSSNRSSQPSPYEDYPRPEDRYRASMSHIKDEAENLSLNEQRSDK</sequence>
<dbReference type="InterPro" id="IPR047412">
    <property type="entry name" value="FH_FOXP1_P2"/>
</dbReference>
<dbReference type="GO" id="GO:0008270">
    <property type="term" value="F:zinc ion binding"/>
    <property type="evidence" value="ECO:0007669"/>
    <property type="project" value="UniProtKB-KW"/>
</dbReference>
<feature type="region of interest" description="Disordered" evidence="11">
    <location>
        <begin position="1"/>
        <end position="123"/>
    </location>
</feature>
<dbReference type="Pfam" id="PF00250">
    <property type="entry name" value="Forkhead"/>
    <property type="match status" value="1"/>
</dbReference>
<organism evidence="13 14">
    <name type="scientific">Parnassius apollo</name>
    <name type="common">Apollo butterfly</name>
    <name type="synonym">Papilio apollo</name>
    <dbReference type="NCBI Taxonomy" id="110799"/>
    <lineage>
        <taxon>Eukaryota</taxon>
        <taxon>Metazoa</taxon>
        <taxon>Ecdysozoa</taxon>
        <taxon>Arthropoda</taxon>
        <taxon>Hexapoda</taxon>
        <taxon>Insecta</taxon>
        <taxon>Pterygota</taxon>
        <taxon>Neoptera</taxon>
        <taxon>Endopterygota</taxon>
        <taxon>Lepidoptera</taxon>
        <taxon>Glossata</taxon>
        <taxon>Ditrysia</taxon>
        <taxon>Papilionoidea</taxon>
        <taxon>Papilionidae</taxon>
        <taxon>Parnassiinae</taxon>
        <taxon>Parnassini</taxon>
        <taxon>Parnassius</taxon>
        <taxon>Parnassius</taxon>
    </lineage>
</organism>
<reference evidence="13" key="1">
    <citation type="submission" date="2021-04" db="EMBL/GenBank/DDBJ databases">
        <authorList>
            <person name="Tunstrom K."/>
        </authorList>
    </citation>
    <scope>NUCLEOTIDE SEQUENCE</scope>
</reference>
<keyword evidence="4" id="KW-0863">Zinc-finger</keyword>
<comment type="subcellular location">
    <subcellularLocation>
        <location evidence="1 10">Nucleus</location>
    </subcellularLocation>
</comment>
<dbReference type="InterPro" id="IPR032354">
    <property type="entry name" value="FOXP-CC"/>
</dbReference>
<dbReference type="PANTHER" id="PTHR45796">
    <property type="entry name" value="FORKHEAD BOX P, ISOFORM C"/>
    <property type="match status" value="1"/>
</dbReference>
<dbReference type="AlphaFoldDB" id="A0A8S3YE35"/>
<keyword evidence="3" id="KW-0479">Metal-binding</keyword>
<dbReference type="SMART" id="SM00339">
    <property type="entry name" value="FH"/>
    <property type="match status" value="1"/>
</dbReference>
<comment type="caution">
    <text evidence="13">The sequence shown here is derived from an EMBL/GenBank/DDBJ whole genome shotgun (WGS) entry which is preliminary data.</text>
</comment>
<evidence type="ECO:0000256" key="1">
    <source>
        <dbReference type="ARBA" id="ARBA00004123"/>
    </source>
</evidence>
<evidence type="ECO:0000256" key="8">
    <source>
        <dbReference type="ARBA" id="ARBA00023163"/>
    </source>
</evidence>
<feature type="compositionally biased region" description="Polar residues" evidence="11">
    <location>
        <begin position="628"/>
        <end position="637"/>
    </location>
</feature>
<dbReference type="PROSITE" id="PS00658">
    <property type="entry name" value="FORK_HEAD_2"/>
    <property type="match status" value="1"/>
</dbReference>
<feature type="domain" description="Fork-head" evidence="12">
    <location>
        <begin position="386"/>
        <end position="459"/>
    </location>
</feature>
<evidence type="ECO:0000313" key="13">
    <source>
        <dbReference type="EMBL" id="CAG5058263.1"/>
    </source>
</evidence>
<dbReference type="Pfam" id="PF16159">
    <property type="entry name" value="FOXP-CC"/>
    <property type="match status" value="1"/>
</dbReference>
<name>A0A8S3YE35_PARAO</name>
<dbReference type="EMBL" id="CAJQZP010001668">
    <property type="protein sequence ID" value="CAG5058263.1"/>
    <property type="molecule type" value="Genomic_DNA"/>
</dbReference>
<keyword evidence="7 10" id="KW-0238">DNA-binding</keyword>
<dbReference type="FunFam" id="1.10.10.10:FF:000010">
    <property type="entry name" value="Forkhead box P2 isoform B"/>
    <property type="match status" value="1"/>
</dbReference>
<dbReference type="CDD" id="cd20065">
    <property type="entry name" value="FH_FOXP2"/>
    <property type="match status" value="1"/>
</dbReference>
<feature type="compositionally biased region" description="Basic and acidic residues" evidence="11">
    <location>
        <begin position="527"/>
        <end position="536"/>
    </location>
</feature>
<dbReference type="InterPro" id="IPR050998">
    <property type="entry name" value="FOXP"/>
</dbReference>
<dbReference type="PROSITE" id="PS50039">
    <property type="entry name" value="FORK_HEAD_3"/>
    <property type="match status" value="1"/>
</dbReference>
<evidence type="ECO:0000256" key="4">
    <source>
        <dbReference type="ARBA" id="ARBA00022771"/>
    </source>
</evidence>
<dbReference type="PANTHER" id="PTHR45796:SF4">
    <property type="entry name" value="FORKHEAD BOX P, ISOFORM C"/>
    <property type="match status" value="1"/>
</dbReference>
<gene>
    <name evidence="13" type="ORF">PAPOLLO_LOCUS27514</name>
</gene>
<dbReference type="GO" id="GO:0005634">
    <property type="term" value="C:nucleus"/>
    <property type="evidence" value="ECO:0007669"/>
    <property type="project" value="UniProtKB-SubCell"/>
</dbReference>
<feature type="compositionally biased region" description="Acidic residues" evidence="11">
    <location>
        <begin position="1"/>
        <end position="10"/>
    </location>
</feature>
<evidence type="ECO:0000256" key="2">
    <source>
        <dbReference type="ARBA" id="ARBA00022491"/>
    </source>
</evidence>
<feature type="region of interest" description="Disordered" evidence="11">
    <location>
        <begin position="324"/>
        <end position="345"/>
    </location>
</feature>
<proteinExistence type="predicted"/>
<feature type="compositionally biased region" description="Polar residues" evidence="11">
    <location>
        <begin position="577"/>
        <end position="587"/>
    </location>
</feature>
<dbReference type="GO" id="GO:0000981">
    <property type="term" value="F:DNA-binding transcription factor activity, RNA polymerase II-specific"/>
    <property type="evidence" value="ECO:0007669"/>
    <property type="project" value="TreeGrafter"/>
</dbReference>
<feature type="region of interest" description="Disordered" evidence="11">
    <location>
        <begin position="527"/>
        <end position="555"/>
    </location>
</feature>
<protein>
    <submittedName>
        <fullName evidence="13">(apollo) hypothetical protein</fullName>
    </submittedName>
</protein>
<keyword evidence="14" id="KW-1185">Reference proteome</keyword>
<evidence type="ECO:0000256" key="9">
    <source>
        <dbReference type="ARBA" id="ARBA00023242"/>
    </source>
</evidence>
<evidence type="ECO:0000256" key="3">
    <source>
        <dbReference type="ARBA" id="ARBA00022723"/>
    </source>
</evidence>
<evidence type="ECO:0000256" key="5">
    <source>
        <dbReference type="ARBA" id="ARBA00022833"/>
    </source>
</evidence>
<dbReference type="Proteomes" id="UP000691718">
    <property type="component" value="Unassembled WGS sequence"/>
</dbReference>
<dbReference type="GO" id="GO:0000978">
    <property type="term" value="F:RNA polymerase II cis-regulatory region sequence-specific DNA binding"/>
    <property type="evidence" value="ECO:0007669"/>
    <property type="project" value="TreeGrafter"/>
</dbReference>
<feature type="compositionally biased region" description="Low complexity" evidence="11">
    <location>
        <begin position="91"/>
        <end position="113"/>
    </location>
</feature>
<accession>A0A8S3YE35</accession>
<feature type="region of interest" description="Disordered" evidence="11">
    <location>
        <begin position="155"/>
        <end position="174"/>
    </location>
</feature>
<dbReference type="OrthoDB" id="5830876at2759"/>
<keyword evidence="6" id="KW-0805">Transcription regulation</keyword>
<keyword evidence="5" id="KW-0862">Zinc</keyword>
<feature type="region of interest" description="Disordered" evidence="11">
    <location>
        <begin position="576"/>
        <end position="637"/>
    </location>
</feature>
<dbReference type="InterPro" id="IPR001766">
    <property type="entry name" value="Fork_head_dom"/>
</dbReference>
<evidence type="ECO:0000256" key="10">
    <source>
        <dbReference type="PROSITE-ProRule" id="PRU00089"/>
    </source>
</evidence>
<feature type="compositionally biased region" description="Basic and acidic residues" evidence="11">
    <location>
        <begin position="606"/>
        <end position="625"/>
    </location>
</feature>
<evidence type="ECO:0000256" key="6">
    <source>
        <dbReference type="ARBA" id="ARBA00023015"/>
    </source>
</evidence>